<evidence type="ECO:0000256" key="3">
    <source>
        <dbReference type="ARBA" id="ARBA00022741"/>
    </source>
</evidence>
<dbReference type="InterPro" id="IPR003593">
    <property type="entry name" value="AAA+_ATPase"/>
</dbReference>
<evidence type="ECO:0000259" key="9">
    <source>
        <dbReference type="PROSITE" id="PS50929"/>
    </source>
</evidence>
<dbReference type="SUPFAM" id="SSF52540">
    <property type="entry name" value="P-loop containing nucleoside triphosphate hydrolases"/>
    <property type="match status" value="1"/>
</dbReference>
<dbReference type="InterPro" id="IPR039421">
    <property type="entry name" value="Type_1_exporter"/>
</dbReference>
<evidence type="ECO:0000256" key="7">
    <source>
        <dbReference type="SAM" id="Phobius"/>
    </source>
</evidence>
<accession>A0ABP3NHH3</accession>
<name>A0ABP3NHH3_SACER</name>
<protein>
    <submittedName>
        <fullName evidence="10">ABC transporter ATP-binding protein</fullName>
    </submittedName>
</protein>
<dbReference type="EMBL" id="BAAAGS010000034">
    <property type="protein sequence ID" value="GAA0542034.1"/>
    <property type="molecule type" value="Genomic_DNA"/>
</dbReference>
<dbReference type="InterPro" id="IPR036640">
    <property type="entry name" value="ABC1_TM_sf"/>
</dbReference>
<dbReference type="PROSITE" id="PS50929">
    <property type="entry name" value="ABC_TM1F"/>
    <property type="match status" value="1"/>
</dbReference>
<feature type="transmembrane region" description="Helical" evidence="7">
    <location>
        <begin position="251"/>
        <end position="276"/>
    </location>
</feature>
<dbReference type="GO" id="GO:0005524">
    <property type="term" value="F:ATP binding"/>
    <property type="evidence" value="ECO:0007669"/>
    <property type="project" value="UniProtKB-KW"/>
</dbReference>
<dbReference type="RefSeq" id="WP_009948781.1">
    <property type="nucleotide sequence ID" value="NZ_BAAAGS010000034.1"/>
</dbReference>
<dbReference type="SUPFAM" id="SSF90123">
    <property type="entry name" value="ABC transporter transmembrane region"/>
    <property type="match status" value="1"/>
</dbReference>
<keyword evidence="6 7" id="KW-0472">Membrane</keyword>
<dbReference type="InterPro" id="IPR011527">
    <property type="entry name" value="ABC1_TM_dom"/>
</dbReference>
<evidence type="ECO:0000259" key="8">
    <source>
        <dbReference type="PROSITE" id="PS50893"/>
    </source>
</evidence>
<dbReference type="InterPro" id="IPR027417">
    <property type="entry name" value="P-loop_NTPase"/>
</dbReference>
<keyword evidence="5 7" id="KW-1133">Transmembrane helix</keyword>
<evidence type="ECO:0000256" key="2">
    <source>
        <dbReference type="ARBA" id="ARBA00022692"/>
    </source>
</evidence>
<gene>
    <name evidence="10" type="ORF">GCM10009533_46340</name>
</gene>
<feature type="transmembrane region" description="Helical" evidence="7">
    <location>
        <begin position="148"/>
        <end position="181"/>
    </location>
</feature>
<evidence type="ECO:0000256" key="1">
    <source>
        <dbReference type="ARBA" id="ARBA00004651"/>
    </source>
</evidence>
<dbReference type="PROSITE" id="PS50893">
    <property type="entry name" value="ABC_TRANSPORTER_2"/>
    <property type="match status" value="1"/>
</dbReference>
<sequence length="587" mass="62120">MNTRLPLAGQSAVRAWVWRTALANRGAYAAMMALFVSATVVGLAGPQLLGMLVDSVVAGASTARVDVLAGVFLAVLVAQALLARAARLRATLLGEQLLAKSREEVVGHALRLPLSTVESAGTGDLLSRSTTDVDRLDYTVRSAVPEITVALITLLLTAVAMVVTSPLLACGMLIAVPLIVLSTRWYYPRARPVLQGVLAGWAEVQSSTHESVEGARTVDALRLSDRRIAHNERVLGNAVDKEQRHRNLLTIWLPCLEMSYVLPIGVILLIGGWAYAAGSVELGTITTVVLYAQAMSNPLDELLAWIDELQIGNAALRRILGVGRAPVSGPGEGGAAVERDRGHDLSVRGVRFSYREGQEILHGVDLTVGAGQRLVIVGPSGAGKSTLGRLIAGVNAPDSGSVAFGDTEITSLPTDRLRREVVLLTQEHHVFACSLRENLCLPAGDDGWSDERLLAALETVGLGEWTSRLPEGLSTVLGAGGHPVPAAVAQQIALARVMLADPHTLVLDEATSLLDNETSRDLERSMSTLLAGRTVIAIAHRLHAARDADQVAVMEAGRIVELGTHAELLAAGGSYAELHRAATPERA</sequence>
<dbReference type="Gene3D" id="1.20.1560.10">
    <property type="entry name" value="ABC transporter type 1, transmembrane domain"/>
    <property type="match status" value="1"/>
</dbReference>
<dbReference type="Proteomes" id="UP001500729">
    <property type="component" value="Unassembled WGS sequence"/>
</dbReference>
<dbReference type="Pfam" id="PF00664">
    <property type="entry name" value="ABC_membrane"/>
    <property type="match status" value="1"/>
</dbReference>
<evidence type="ECO:0000256" key="5">
    <source>
        <dbReference type="ARBA" id="ARBA00022989"/>
    </source>
</evidence>
<dbReference type="CDD" id="cd07346">
    <property type="entry name" value="ABC_6TM_exporters"/>
    <property type="match status" value="1"/>
</dbReference>
<evidence type="ECO:0000256" key="4">
    <source>
        <dbReference type="ARBA" id="ARBA00022840"/>
    </source>
</evidence>
<evidence type="ECO:0000313" key="10">
    <source>
        <dbReference type="EMBL" id="GAA0542034.1"/>
    </source>
</evidence>
<dbReference type="InterPro" id="IPR003439">
    <property type="entry name" value="ABC_transporter-like_ATP-bd"/>
</dbReference>
<evidence type="ECO:0000313" key="11">
    <source>
        <dbReference type="Proteomes" id="UP001500729"/>
    </source>
</evidence>
<feature type="transmembrane region" description="Helical" evidence="7">
    <location>
        <begin position="27"/>
        <end position="53"/>
    </location>
</feature>
<dbReference type="Gene3D" id="3.40.50.300">
    <property type="entry name" value="P-loop containing nucleotide triphosphate hydrolases"/>
    <property type="match status" value="1"/>
</dbReference>
<proteinExistence type="predicted"/>
<dbReference type="Pfam" id="PF00005">
    <property type="entry name" value="ABC_tran"/>
    <property type="match status" value="1"/>
</dbReference>
<keyword evidence="11" id="KW-1185">Reference proteome</keyword>
<evidence type="ECO:0000256" key="6">
    <source>
        <dbReference type="ARBA" id="ARBA00023136"/>
    </source>
</evidence>
<feature type="domain" description="ABC transmembrane type-1" evidence="9">
    <location>
        <begin position="29"/>
        <end position="310"/>
    </location>
</feature>
<comment type="caution">
    <text evidence="10">The sequence shown here is derived from an EMBL/GenBank/DDBJ whole genome shotgun (WGS) entry which is preliminary data.</text>
</comment>
<dbReference type="SMART" id="SM00382">
    <property type="entry name" value="AAA"/>
    <property type="match status" value="1"/>
</dbReference>
<organism evidence="10 11">
    <name type="scientific">Saccharopolyspora erythraea</name>
    <name type="common">Streptomyces erythraeus</name>
    <dbReference type="NCBI Taxonomy" id="1836"/>
    <lineage>
        <taxon>Bacteria</taxon>
        <taxon>Bacillati</taxon>
        <taxon>Actinomycetota</taxon>
        <taxon>Actinomycetes</taxon>
        <taxon>Pseudonocardiales</taxon>
        <taxon>Pseudonocardiaceae</taxon>
        <taxon>Saccharopolyspora</taxon>
    </lineage>
</organism>
<feature type="domain" description="ABC transporter" evidence="8">
    <location>
        <begin position="345"/>
        <end position="581"/>
    </location>
</feature>
<comment type="subcellular location">
    <subcellularLocation>
        <location evidence="1">Cell membrane</location>
        <topology evidence="1">Multi-pass membrane protein</topology>
    </subcellularLocation>
</comment>
<keyword evidence="4 10" id="KW-0067">ATP-binding</keyword>
<keyword evidence="3" id="KW-0547">Nucleotide-binding</keyword>
<dbReference type="PANTHER" id="PTHR43394">
    <property type="entry name" value="ATP-DEPENDENT PERMEASE MDL1, MITOCHONDRIAL"/>
    <property type="match status" value="1"/>
</dbReference>
<keyword evidence="2 7" id="KW-0812">Transmembrane</keyword>
<dbReference type="PANTHER" id="PTHR43394:SF1">
    <property type="entry name" value="ATP-BINDING CASSETTE SUB-FAMILY B MEMBER 10, MITOCHONDRIAL"/>
    <property type="match status" value="1"/>
</dbReference>
<feature type="transmembrane region" description="Helical" evidence="7">
    <location>
        <begin position="65"/>
        <end position="86"/>
    </location>
</feature>
<reference evidence="11" key="1">
    <citation type="journal article" date="2019" name="Int. J. Syst. Evol. Microbiol.">
        <title>The Global Catalogue of Microorganisms (GCM) 10K type strain sequencing project: providing services to taxonomists for standard genome sequencing and annotation.</title>
        <authorList>
            <consortium name="The Broad Institute Genomics Platform"/>
            <consortium name="The Broad Institute Genome Sequencing Center for Infectious Disease"/>
            <person name="Wu L."/>
            <person name="Ma J."/>
        </authorList>
    </citation>
    <scope>NUCLEOTIDE SEQUENCE [LARGE SCALE GENOMIC DNA]</scope>
    <source>
        <strain evidence="11">JCM 10303</strain>
    </source>
</reference>